<dbReference type="Pfam" id="PF13365">
    <property type="entry name" value="Trypsin_2"/>
    <property type="match status" value="1"/>
</dbReference>
<dbReference type="SUPFAM" id="SSF50494">
    <property type="entry name" value="Trypsin-like serine proteases"/>
    <property type="match status" value="1"/>
</dbReference>
<sequence>MTSSLLLRAGFGLAGALLAALAWAPGAAAGATFGQVIAAVKPSVVGIGTYQPTRSPAIVFVATGFVTGDGLSVITNAHGIPETLDSERNETLGIVIAKGDKVDFRPARLAGLDRLHDLAHLRLAGAPMPALRLGDGGAVEEGQALAFTGFPLGMVLGLHPVTHRAMLSAITPLVMPSVSARKLDARAIAQLARAPSPIYQLDGTAYPGNSGSPVYDPDSGQVLAVLNMVFVKGLKENAITNPSGISYAIPVIHVRALLQQQTMPQTTP</sequence>
<name>A0ABX0LKE5_9BURK</name>
<keyword evidence="1" id="KW-0732">Signal</keyword>
<evidence type="ECO:0000313" key="3">
    <source>
        <dbReference type="Proteomes" id="UP000785613"/>
    </source>
</evidence>
<keyword evidence="3" id="KW-1185">Reference proteome</keyword>
<comment type="caution">
    <text evidence="2">The sequence shown here is derived from an EMBL/GenBank/DDBJ whole genome shotgun (WGS) entry which is preliminary data.</text>
</comment>
<dbReference type="PANTHER" id="PTHR43019">
    <property type="entry name" value="SERINE ENDOPROTEASE DEGS"/>
    <property type="match status" value="1"/>
</dbReference>
<protein>
    <submittedName>
        <fullName evidence="2">Trypsin-like peptidase domain-containing protein</fullName>
    </submittedName>
</protein>
<feature type="chain" id="PRO_5047071875" evidence="1">
    <location>
        <begin position="25"/>
        <end position="268"/>
    </location>
</feature>
<evidence type="ECO:0000313" key="2">
    <source>
        <dbReference type="EMBL" id="NHZ34767.1"/>
    </source>
</evidence>
<feature type="signal peptide" evidence="1">
    <location>
        <begin position="1"/>
        <end position="24"/>
    </location>
</feature>
<evidence type="ECO:0000256" key="1">
    <source>
        <dbReference type="SAM" id="SignalP"/>
    </source>
</evidence>
<reference evidence="2 3" key="1">
    <citation type="submission" date="2019-09" db="EMBL/GenBank/DDBJ databases">
        <title>Taxonomy of Antarctic Massilia spp.: description of Massilia rubra sp. nov., Massilia aquatica sp. nov., Massilia mucilaginosa sp. nov., Massilia frigida sp. nov. isolated from streams, lakes and regoliths.</title>
        <authorList>
            <person name="Holochova P."/>
            <person name="Sedlacek I."/>
            <person name="Kralova S."/>
            <person name="Maslanova I."/>
            <person name="Busse H.-J."/>
            <person name="Stankova E."/>
            <person name="Vrbovska V."/>
            <person name="Kovarovic V."/>
            <person name="Bartak M."/>
            <person name="Svec P."/>
            <person name="Pantucek R."/>
        </authorList>
    </citation>
    <scope>NUCLEOTIDE SEQUENCE [LARGE SCALE GENOMIC DNA]</scope>
    <source>
        <strain evidence="2 3">CCM 8692</strain>
    </source>
</reference>
<organism evidence="2 3">
    <name type="scientific">Massilia rubra</name>
    <dbReference type="NCBI Taxonomy" id="2607910"/>
    <lineage>
        <taxon>Bacteria</taxon>
        <taxon>Pseudomonadati</taxon>
        <taxon>Pseudomonadota</taxon>
        <taxon>Betaproteobacteria</taxon>
        <taxon>Burkholderiales</taxon>
        <taxon>Oxalobacteraceae</taxon>
        <taxon>Telluria group</taxon>
        <taxon>Massilia</taxon>
    </lineage>
</organism>
<dbReference type="InterPro" id="IPR043504">
    <property type="entry name" value="Peptidase_S1_PA_chymotrypsin"/>
</dbReference>
<dbReference type="EMBL" id="VUYU01000008">
    <property type="protein sequence ID" value="NHZ34767.1"/>
    <property type="molecule type" value="Genomic_DNA"/>
</dbReference>
<accession>A0ABX0LKE5</accession>
<dbReference type="RefSeq" id="WP_167225522.1">
    <property type="nucleotide sequence ID" value="NZ_VUYU01000008.1"/>
</dbReference>
<gene>
    <name evidence="2" type="ORF">F0185_14420</name>
</gene>
<proteinExistence type="predicted"/>
<dbReference type="InterPro" id="IPR009003">
    <property type="entry name" value="Peptidase_S1_PA"/>
</dbReference>
<dbReference type="Gene3D" id="2.40.10.10">
    <property type="entry name" value="Trypsin-like serine proteases"/>
    <property type="match status" value="2"/>
</dbReference>
<dbReference type="PANTHER" id="PTHR43019:SF23">
    <property type="entry name" value="PROTEASE DO-LIKE 5, CHLOROPLASTIC"/>
    <property type="match status" value="1"/>
</dbReference>
<dbReference type="Proteomes" id="UP000785613">
    <property type="component" value="Unassembled WGS sequence"/>
</dbReference>